<keyword evidence="3" id="KW-1185">Reference proteome</keyword>
<dbReference type="Proteomes" id="UP000726737">
    <property type="component" value="Unassembled WGS sequence"/>
</dbReference>
<comment type="caution">
    <text evidence="2">The sequence shown here is derived from an EMBL/GenBank/DDBJ whole genome shotgun (WGS) entry which is preliminary data.</text>
</comment>
<feature type="compositionally biased region" description="Basic and acidic residues" evidence="1">
    <location>
        <begin position="80"/>
        <end position="90"/>
    </location>
</feature>
<organism evidence="2 3">
    <name type="scientific">Mortierella polycephala</name>
    <dbReference type="NCBI Taxonomy" id="41804"/>
    <lineage>
        <taxon>Eukaryota</taxon>
        <taxon>Fungi</taxon>
        <taxon>Fungi incertae sedis</taxon>
        <taxon>Mucoromycota</taxon>
        <taxon>Mortierellomycotina</taxon>
        <taxon>Mortierellomycetes</taxon>
        <taxon>Mortierellales</taxon>
        <taxon>Mortierellaceae</taxon>
        <taxon>Mortierella</taxon>
    </lineage>
</organism>
<feature type="compositionally biased region" description="Acidic residues" evidence="1">
    <location>
        <begin position="25"/>
        <end position="79"/>
    </location>
</feature>
<dbReference type="PANTHER" id="PTHR15361:SF5">
    <property type="entry name" value="C3H1-TYPE DOMAIN-CONTAINING PROTEIN"/>
    <property type="match status" value="1"/>
</dbReference>
<feature type="compositionally biased region" description="Low complexity" evidence="1">
    <location>
        <begin position="215"/>
        <end position="225"/>
    </location>
</feature>
<feature type="region of interest" description="Disordered" evidence="1">
    <location>
        <begin position="1"/>
        <end position="90"/>
    </location>
</feature>
<evidence type="ECO:0000256" key="1">
    <source>
        <dbReference type="SAM" id="MobiDB-lite"/>
    </source>
</evidence>
<dbReference type="AlphaFoldDB" id="A0A9P6PUH9"/>
<gene>
    <name evidence="2" type="ORF">BG011_006450</name>
</gene>
<dbReference type="GO" id="GO:0003690">
    <property type="term" value="F:double-stranded DNA binding"/>
    <property type="evidence" value="ECO:0007669"/>
    <property type="project" value="TreeGrafter"/>
</dbReference>
<evidence type="ECO:0000313" key="3">
    <source>
        <dbReference type="Proteomes" id="UP000726737"/>
    </source>
</evidence>
<feature type="compositionally biased region" description="Acidic residues" evidence="1">
    <location>
        <begin position="408"/>
        <end position="424"/>
    </location>
</feature>
<feature type="region of interest" description="Disordered" evidence="1">
    <location>
        <begin position="408"/>
        <end position="491"/>
    </location>
</feature>
<dbReference type="EMBL" id="JAAAJA010000469">
    <property type="protein sequence ID" value="KAG0253247.1"/>
    <property type="molecule type" value="Genomic_DNA"/>
</dbReference>
<proteinExistence type="predicted"/>
<dbReference type="GO" id="GO:0036297">
    <property type="term" value="P:interstrand cross-link repair"/>
    <property type="evidence" value="ECO:0007669"/>
    <property type="project" value="TreeGrafter"/>
</dbReference>
<dbReference type="OrthoDB" id="2434657at2759"/>
<accession>A0A9P6PUH9</accession>
<dbReference type="GO" id="GO:0000724">
    <property type="term" value="P:double-strand break repair via homologous recombination"/>
    <property type="evidence" value="ECO:0007669"/>
    <property type="project" value="TreeGrafter"/>
</dbReference>
<sequence>MVIVQEQPLANTSGEDDPYSAGTESNDDDNDSGDEDNCNDYDDEDSGDEDEYDEEDKENDSGNDDEENDDEDESEDNAGQEEREDARNIGALIRDEISELVDLVEKASKEFIQRIPVVIQELPVINNIIARGAIEQDMDSVDEESEHEFFEHFPLSLKRRNRVTSASQIDIMTSETNGDDDDDDGDDNDNDYQDEDEYDQFPSNMQHNNDRKRNGGNNSVGGNKNIASKAFPKNKHPGQNTNLGSTGGNGPILLCSSRSCLPSLRDAILSRISVQIHHVMNHLRNQEILTRLMDSTAPQTKMSLMAAQEELVQQLEEYVIKDLRDWVMGIRRNSTVAFRKGNQSKKISKDVSATPEDPSAVSLSTLSLADALDLTDVTVESAGLYLGGDEDDSGNGNQHDFWMANLDLGEDEDDDDEDHEDDDYEGHGDEPSNKINPIMKNKGANKDKKKPSTSSKKHRRTSSSSHLEKRAVSQESPQRLQQGQQQQKQRQQLGSADQYFLSADKLVMQHEWSHWIAHWTHRTKILILSHTLATKTLRDMNQIAVSGENVVRVDQRHWSWNLDKALATVMVASEMLCGGPSSPPSTASLSAKGAITPQAMAKTMSAQRCIDAWRGDLEEILQRTATVA</sequence>
<protein>
    <submittedName>
        <fullName evidence="2">Uncharacterized protein</fullName>
    </submittedName>
</protein>
<dbReference type="PANTHER" id="PTHR15361">
    <property type="entry name" value="RAD51/NUKS-INTERACTING PROTEIN"/>
    <property type="match status" value="1"/>
</dbReference>
<dbReference type="InterPro" id="IPR052003">
    <property type="entry name" value="HR_DNA-Binding_Protein"/>
</dbReference>
<feature type="region of interest" description="Disordered" evidence="1">
    <location>
        <begin position="341"/>
        <end position="360"/>
    </location>
</feature>
<reference evidence="2" key="1">
    <citation type="journal article" date="2020" name="Fungal Divers.">
        <title>Resolving the Mortierellaceae phylogeny through synthesis of multi-gene phylogenetics and phylogenomics.</title>
        <authorList>
            <person name="Vandepol N."/>
            <person name="Liber J."/>
            <person name="Desiro A."/>
            <person name="Na H."/>
            <person name="Kennedy M."/>
            <person name="Barry K."/>
            <person name="Grigoriev I.V."/>
            <person name="Miller A.N."/>
            <person name="O'Donnell K."/>
            <person name="Stajich J.E."/>
            <person name="Bonito G."/>
        </authorList>
    </citation>
    <scope>NUCLEOTIDE SEQUENCE</scope>
    <source>
        <strain evidence="2">KOD948</strain>
    </source>
</reference>
<evidence type="ECO:0000313" key="2">
    <source>
        <dbReference type="EMBL" id="KAG0253247.1"/>
    </source>
</evidence>
<dbReference type="GO" id="GO:0003697">
    <property type="term" value="F:single-stranded DNA binding"/>
    <property type="evidence" value="ECO:0007669"/>
    <property type="project" value="TreeGrafter"/>
</dbReference>
<feature type="region of interest" description="Disordered" evidence="1">
    <location>
        <begin position="168"/>
        <end position="246"/>
    </location>
</feature>
<feature type="compositionally biased region" description="Acidic residues" evidence="1">
    <location>
        <begin position="177"/>
        <end position="199"/>
    </location>
</feature>
<name>A0A9P6PUH9_9FUNG</name>
<feature type="compositionally biased region" description="Basic residues" evidence="1">
    <location>
        <begin position="447"/>
        <end position="461"/>
    </location>
</feature>
<feature type="compositionally biased region" description="Low complexity" evidence="1">
    <location>
        <begin position="478"/>
        <end position="491"/>
    </location>
</feature>